<dbReference type="InterPro" id="IPR029044">
    <property type="entry name" value="Nucleotide-diphossugar_trans"/>
</dbReference>
<comment type="catalytic activity">
    <reaction evidence="1 14">
        <text>4-CDP-2-C-methyl-D-erythritol 2-phosphate = 2-C-methyl-D-erythritol 2,4-cyclic diphosphate + CMP</text>
        <dbReference type="Rhea" id="RHEA:23864"/>
        <dbReference type="ChEBI" id="CHEBI:57919"/>
        <dbReference type="ChEBI" id="CHEBI:58483"/>
        <dbReference type="ChEBI" id="CHEBI:60377"/>
        <dbReference type="EC" id="4.6.1.12"/>
    </reaction>
</comment>
<comment type="function">
    <text evidence="14">Bifunctional enzyme that catalyzes the formation of 4-diphosphocytidyl-2-C-methyl-D-erythritol from CTP and 2-C-methyl-D-erythritol 4-phosphate (MEP) (IspD), and catalyzes the conversion of 4-diphosphocytidyl-2-C-methyl-D-erythritol 2-phosphate (CDP-ME2P) to 2-C-methyl-D-erythritol 2,4-cyclodiphosphate (ME-CPP) with a corresponding release of cytidine 5-monophosphate (CMP) (IspF).</text>
</comment>
<dbReference type="Gene3D" id="3.90.550.10">
    <property type="entry name" value="Spore Coat Polysaccharide Biosynthesis Protein SpsA, Chain A"/>
    <property type="match status" value="1"/>
</dbReference>
<evidence type="ECO:0000256" key="1">
    <source>
        <dbReference type="ARBA" id="ARBA00000200"/>
    </source>
</evidence>
<gene>
    <name evidence="14 16" type="primary">ispDF</name>
    <name evidence="16" type="ORF">PhaeoP97_01473</name>
</gene>
<evidence type="ECO:0000256" key="4">
    <source>
        <dbReference type="ARBA" id="ARBA00004709"/>
    </source>
</evidence>
<dbReference type="InterPro" id="IPR018294">
    <property type="entry name" value="ISPD_synthase_CS"/>
</dbReference>
<evidence type="ECO:0000259" key="15">
    <source>
        <dbReference type="Pfam" id="PF02542"/>
    </source>
</evidence>
<keyword evidence="13 14" id="KW-0511">Multifunctional enzyme</keyword>
<keyword evidence="12 14" id="KW-0456">Lyase</keyword>
<keyword evidence="17" id="KW-1185">Reference proteome</keyword>
<feature type="binding site" evidence="14">
    <location>
        <position position="259"/>
    </location>
    <ligand>
        <name>a divalent metal cation</name>
        <dbReference type="ChEBI" id="CHEBI:60240"/>
    </ligand>
</feature>
<feature type="binding site" evidence="14">
    <location>
        <position position="291"/>
    </location>
    <ligand>
        <name>a divalent metal cation</name>
        <dbReference type="ChEBI" id="CHEBI:60240"/>
    </ligand>
</feature>
<feature type="site" description="Transition state stabilizer" evidence="14">
    <location>
        <position position="40"/>
    </location>
</feature>
<dbReference type="Pfam" id="PF02542">
    <property type="entry name" value="YgbB"/>
    <property type="match status" value="1"/>
</dbReference>
<feature type="region of interest" description="2-C-methyl-D-erythritol 4-phosphate cytidylyltransferase" evidence="14">
    <location>
        <begin position="1"/>
        <end position="250"/>
    </location>
</feature>
<evidence type="ECO:0000256" key="9">
    <source>
        <dbReference type="ARBA" id="ARBA00022695"/>
    </source>
</evidence>
<feature type="binding site" evidence="14">
    <location>
        <begin position="283"/>
        <end position="284"/>
    </location>
    <ligand>
        <name>4-CDP-2-C-methyl-D-erythritol 2-phosphate</name>
        <dbReference type="ChEBI" id="CHEBI:57919"/>
    </ligand>
</feature>
<feature type="site" description="Positions MEP for the nucleophilic attack" evidence="14">
    <location>
        <position position="174"/>
    </location>
</feature>
<dbReference type="CDD" id="cd02516">
    <property type="entry name" value="CDP-ME_synthetase"/>
    <property type="match status" value="1"/>
</dbReference>
<feature type="region of interest" description="2-C-methyl-D-erythritol 2,4-cyclodiphosphate synthase" evidence="14">
    <location>
        <begin position="251"/>
        <end position="406"/>
    </location>
</feature>
<dbReference type="HAMAP" id="MF_00107">
    <property type="entry name" value="IspF"/>
    <property type="match status" value="1"/>
</dbReference>
<dbReference type="HAMAP" id="MF_01520">
    <property type="entry name" value="IspDF"/>
    <property type="match status" value="1"/>
</dbReference>
<dbReference type="EC" id="4.6.1.12" evidence="14"/>
<keyword evidence="10 14" id="KW-0479">Metal-binding</keyword>
<evidence type="ECO:0000256" key="13">
    <source>
        <dbReference type="ARBA" id="ARBA00023268"/>
    </source>
</evidence>
<dbReference type="InterPro" id="IPR020555">
    <property type="entry name" value="MECDP_synthase_CS"/>
</dbReference>
<feature type="binding site" evidence="14">
    <location>
        <position position="391"/>
    </location>
    <ligand>
        <name>4-CDP-2-C-methyl-D-erythritol 2-phosphate</name>
        <dbReference type="ChEBI" id="CHEBI:57919"/>
    </ligand>
</feature>
<evidence type="ECO:0000256" key="3">
    <source>
        <dbReference type="ARBA" id="ARBA00001968"/>
    </source>
</evidence>
<accession>A0A1L3I432</accession>
<feature type="site" description="Transition state stabilizer" evidence="14">
    <location>
        <position position="382"/>
    </location>
</feature>
<dbReference type="Proteomes" id="UP000183859">
    <property type="component" value="Chromosome"/>
</dbReference>
<dbReference type="SUPFAM" id="SSF69765">
    <property type="entry name" value="IpsF-like"/>
    <property type="match status" value="1"/>
</dbReference>
<dbReference type="GO" id="GO:0050518">
    <property type="term" value="F:2-C-methyl-D-erythritol 4-phosphate cytidylyltransferase activity"/>
    <property type="evidence" value="ECO:0007669"/>
    <property type="project" value="UniProtKB-UniRule"/>
</dbReference>
<feature type="site" description="Transition state stabilizer" evidence="14">
    <location>
        <position position="283"/>
    </location>
</feature>
<dbReference type="Pfam" id="PF01128">
    <property type="entry name" value="IspD"/>
    <property type="match status" value="1"/>
</dbReference>
<comment type="caution">
    <text evidence="14">Lacks conserved residue(s) required for the propagation of feature annotation.</text>
</comment>
<keyword evidence="11 14" id="KW-0414">Isoprene biosynthesis</keyword>
<comment type="similarity">
    <text evidence="14">In the N-terminal section; belongs to the IspD/TarI cytidylyltransferase family. IspD subfamily.</text>
</comment>
<dbReference type="RefSeq" id="WP_083570338.1">
    <property type="nucleotide sequence ID" value="NZ_CP016364.1"/>
</dbReference>
<dbReference type="NCBIfam" id="TIGR00453">
    <property type="entry name" value="ispD"/>
    <property type="match status" value="1"/>
</dbReference>
<dbReference type="Gene3D" id="3.30.1330.50">
    <property type="entry name" value="2-C-methyl-D-erythritol 2,4-cyclodiphosphate synthase"/>
    <property type="match status" value="1"/>
</dbReference>
<comment type="similarity">
    <text evidence="6">Belongs to the IspF family.</text>
</comment>
<dbReference type="InterPro" id="IPR003526">
    <property type="entry name" value="MECDP_synthase"/>
</dbReference>
<dbReference type="PANTHER" id="PTHR43181">
    <property type="entry name" value="2-C-METHYL-D-ERYTHRITOL 2,4-CYCLODIPHOSPHATE SYNTHASE, CHLOROPLASTIC"/>
    <property type="match status" value="1"/>
</dbReference>
<feature type="domain" description="2-C-methyl-D-erythritol 2,4-cyclodiphosphate synthase" evidence="15">
    <location>
        <begin position="251"/>
        <end position="403"/>
    </location>
</feature>
<evidence type="ECO:0000256" key="8">
    <source>
        <dbReference type="ARBA" id="ARBA00022679"/>
    </source>
</evidence>
<dbReference type="InterPro" id="IPR036571">
    <property type="entry name" value="MECDP_synthase_sf"/>
</dbReference>
<dbReference type="NCBIfam" id="NF006899">
    <property type="entry name" value="PRK09382.1"/>
    <property type="match status" value="1"/>
</dbReference>
<dbReference type="EC" id="2.7.7.60" evidence="14"/>
<keyword evidence="8 14" id="KW-0808">Transferase</keyword>
<dbReference type="PANTHER" id="PTHR43181:SF1">
    <property type="entry name" value="2-C-METHYL-D-ERYTHRITOL 2,4-CYCLODIPHOSPHATE SYNTHASE, CHLOROPLASTIC"/>
    <property type="match status" value="1"/>
</dbReference>
<feature type="binding site" evidence="14">
    <location>
        <begin position="305"/>
        <end position="307"/>
    </location>
    <ligand>
        <name>4-CDP-2-C-methyl-D-erythritol 2-phosphate</name>
        <dbReference type="ChEBI" id="CHEBI:57919"/>
    </ligand>
</feature>
<dbReference type="GO" id="GO:0016114">
    <property type="term" value="P:terpenoid biosynthetic process"/>
    <property type="evidence" value="ECO:0007669"/>
    <property type="project" value="InterPro"/>
</dbReference>
<feature type="site" description="Positions MEP for the nucleophilic attack" evidence="14">
    <location>
        <position position="230"/>
    </location>
</feature>
<dbReference type="InterPro" id="IPR026596">
    <property type="entry name" value="IspD/F"/>
</dbReference>
<dbReference type="OrthoDB" id="9804336at2"/>
<dbReference type="GO" id="GO:0046872">
    <property type="term" value="F:metal ion binding"/>
    <property type="evidence" value="ECO:0007669"/>
    <property type="project" value="UniProtKB-KW"/>
</dbReference>
<feature type="site" description="Transition state stabilizer" evidence="14">
    <location>
        <position position="47"/>
    </location>
</feature>
<evidence type="ECO:0000256" key="6">
    <source>
        <dbReference type="ARBA" id="ARBA00008480"/>
    </source>
</evidence>
<evidence type="ECO:0000313" key="16">
    <source>
        <dbReference type="EMBL" id="APG46894.1"/>
    </source>
</evidence>
<comment type="similarity">
    <text evidence="14">In the C-terminal section; belongs to the IspF family.</text>
</comment>
<feature type="binding site" evidence="14">
    <location>
        <begin position="257"/>
        <end position="259"/>
    </location>
    <ligand>
        <name>4-CDP-2-C-methyl-D-erythritol 2-phosphate</name>
        <dbReference type="ChEBI" id="CHEBI:57919"/>
    </ligand>
</feature>
<reference evidence="17" key="1">
    <citation type="submission" date="2016-07" db="EMBL/GenBank/DDBJ databases">
        <title>Phaeobacter portensis sp. nov., a tropodithietic acid producing bacterium isolated from a German harbor.</title>
        <authorList>
            <person name="Freese H.M."/>
            <person name="Bunk B."/>
            <person name="Breider S."/>
            <person name="Brinkhoff T."/>
        </authorList>
    </citation>
    <scope>NUCLEOTIDE SEQUENCE [LARGE SCALE GENOMIC DNA]</scope>
    <source>
        <strain evidence="17">P97</strain>
    </source>
</reference>
<comment type="cofactor">
    <cofactor evidence="3 14">
        <name>a divalent metal cation</name>
        <dbReference type="ChEBI" id="CHEBI:60240"/>
    </cofactor>
</comment>
<dbReference type="AlphaFoldDB" id="A0A1L3I432"/>
<evidence type="ECO:0000256" key="12">
    <source>
        <dbReference type="ARBA" id="ARBA00023239"/>
    </source>
</evidence>
<evidence type="ECO:0000256" key="10">
    <source>
        <dbReference type="ARBA" id="ARBA00022723"/>
    </source>
</evidence>
<name>A0A1L3I432_9RHOB</name>
<feature type="binding site" evidence="14">
    <location>
        <position position="257"/>
    </location>
    <ligand>
        <name>a divalent metal cation</name>
        <dbReference type="ChEBI" id="CHEBI:60240"/>
    </ligand>
</feature>
<comment type="catalytic activity">
    <reaction evidence="2 14">
        <text>2-C-methyl-D-erythritol 4-phosphate + CTP + H(+) = 4-CDP-2-C-methyl-D-erythritol + diphosphate</text>
        <dbReference type="Rhea" id="RHEA:13429"/>
        <dbReference type="ChEBI" id="CHEBI:15378"/>
        <dbReference type="ChEBI" id="CHEBI:33019"/>
        <dbReference type="ChEBI" id="CHEBI:37563"/>
        <dbReference type="ChEBI" id="CHEBI:57823"/>
        <dbReference type="ChEBI" id="CHEBI:58262"/>
        <dbReference type="EC" id="2.7.7.60"/>
    </reaction>
</comment>
<evidence type="ECO:0000256" key="2">
    <source>
        <dbReference type="ARBA" id="ARBA00001282"/>
    </source>
</evidence>
<dbReference type="GO" id="GO:0008685">
    <property type="term" value="F:2-C-methyl-D-erythritol 2,4-cyclodiphosphate synthase activity"/>
    <property type="evidence" value="ECO:0007669"/>
    <property type="project" value="UniProtKB-UniRule"/>
</dbReference>
<dbReference type="InterPro" id="IPR001228">
    <property type="entry name" value="IspD"/>
</dbReference>
<dbReference type="InterPro" id="IPR034683">
    <property type="entry name" value="IspD/TarI"/>
</dbReference>
<dbReference type="NCBIfam" id="TIGR00151">
    <property type="entry name" value="ispF"/>
    <property type="match status" value="1"/>
</dbReference>
<sequence>MPSDPFPSVSAAATAGTPEVTHVPNHQTAALIVAAGKGLRAGGGLAKQWRPLAGRRVIDWTLDAFRKVGIDQIALVLSPQDTEIWQEFAAQDDILLTRGGATRSQSVANGLELLAHHDVDRVLIHDAARPCVSGRVVHDVLSALDTSLAAAPALAVTDALWRGADGYVTGTQDRAGLHAAQTPQGFRLAEIRAAHQQLAANSMEAADDVEVARAAGIDVAIIPGDPDNMKITRPEDFDRAARILGGDMDVRLGNGYDVHRFGPGDEVVLCGVPLAHDRGLQGHSDADVGLHAITDALYGALAEGDIGRHFPPSDPQWKGAASDIFLRHAADLTRSKGYQISNVDCTLVCEFPKITPHAPAMRTVVAEILSIDISRVSIKATTSERLGFTGRGEGIAAIATACVVKP</sequence>
<dbReference type="CDD" id="cd00554">
    <property type="entry name" value="MECDP_synthase"/>
    <property type="match status" value="1"/>
</dbReference>
<protein>
    <recommendedName>
        <fullName evidence="14">Bifunctional enzyme IspD/IspF</fullName>
    </recommendedName>
    <domain>
        <recommendedName>
            <fullName evidence="14">2-C-methyl-D-erythritol 4-phosphate cytidylyltransferase</fullName>
            <ecNumber evidence="14">2.7.7.60</ecNumber>
        </recommendedName>
        <alternativeName>
            <fullName evidence="14">4-diphosphocytidyl-2C-methyl-D-erythritol synthase</fullName>
        </alternativeName>
        <alternativeName>
            <fullName evidence="14">MEP cytidylyltransferase</fullName>
            <shortName evidence="14">MCT</shortName>
        </alternativeName>
    </domain>
    <domain>
        <recommendedName>
            <fullName evidence="14">2-C-methyl-D-erythritol 2,4-cyclodiphosphate synthase</fullName>
            <shortName evidence="14">MECDP-synthase</shortName>
            <shortName evidence="14">MECPP-synthase</shortName>
            <shortName evidence="14">MECPS</shortName>
            <ecNumber evidence="14">4.6.1.12</ecNumber>
        </recommendedName>
    </domain>
</protein>
<feature type="binding site" evidence="14">
    <location>
        <position position="388"/>
    </location>
    <ligand>
        <name>4-CDP-2-C-methyl-D-erythritol 2-phosphate</name>
        <dbReference type="ChEBI" id="CHEBI:57919"/>
    </ligand>
</feature>
<dbReference type="HAMAP" id="MF_00108">
    <property type="entry name" value="IspD"/>
    <property type="match status" value="1"/>
</dbReference>
<evidence type="ECO:0000256" key="7">
    <source>
        <dbReference type="ARBA" id="ARBA00009789"/>
    </source>
</evidence>
<comment type="similarity">
    <text evidence="7">Belongs to the IspD/TarI cytidylyltransferase family. IspD subfamily.</text>
</comment>
<evidence type="ECO:0000256" key="5">
    <source>
        <dbReference type="ARBA" id="ARBA00004787"/>
    </source>
</evidence>
<evidence type="ECO:0000256" key="11">
    <source>
        <dbReference type="ARBA" id="ARBA00023229"/>
    </source>
</evidence>
<dbReference type="PROSITE" id="PS01295">
    <property type="entry name" value="ISPD"/>
    <property type="match status" value="1"/>
</dbReference>
<evidence type="ECO:0000313" key="17">
    <source>
        <dbReference type="Proteomes" id="UP000183859"/>
    </source>
</evidence>
<comment type="pathway">
    <text evidence="4 14">Isoprenoid biosynthesis; isopentenyl diphosphate biosynthesis via DXP pathway; isopentenyl diphosphate from 1-deoxy-D-xylulose 5-phosphate: step 4/6.</text>
</comment>
<proteinExistence type="inferred from homology"/>
<evidence type="ECO:0000256" key="14">
    <source>
        <dbReference type="HAMAP-Rule" id="MF_01520"/>
    </source>
</evidence>
<dbReference type="EMBL" id="CP016364">
    <property type="protein sequence ID" value="APG46894.1"/>
    <property type="molecule type" value="Genomic_DNA"/>
</dbReference>
<dbReference type="UniPathway" id="UPA00056">
    <property type="reaction ID" value="UER00093"/>
</dbReference>
<dbReference type="STRING" id="1844006.PhaeoP97_01473"/>
<dbReference type="KEGG" id="php:PhaeoP97_01473"/>
<keyword evidence="9 14" id="KW-0548">Nucleotidyltransferase</keyword>
<dbReference type="PROSITE" id="PS01350">
    <property type="entry name" value="ISPF"/>
    <property type="match status" value="1"/>
</dbReference>
<organism evidence="16 17">
    <name type="scientific">Phaeobacter porticola</name>
    <dbReference type="NCBI Taxonomy" id="1844006"/>
    <lineage>
        <taxon>Bacteria</taxon>
        <taxon>Pseudomonadati</taxon>
        <taxon>Pseudomonadota</taxon>
        <taxon>Alphaproteobacteria</taxon>
        <taxon>Rhodobacterales</taxon>
        <taxon>Roseobacteraceae</taxon>
        <taxon>Phaeobacter</taxon>
    </lineage>
</organism>
<dbReference type="GO" id="GO:0019288">
    <property type="term" value="P:isopentenyl diphosphate biosynthetic process, methylerythritol 4-phosphate pathway"/>
    <property type="evidence" value="ECO:0007669"/>
    <property type="project" value="UniProtKB-UniRule"/>
</dbReference>
<comment type="pathway">
    <text evidence="5 14">Isoprenoid biosynthesis; isopentenyl diphosphate biosynthesis via DXP pathway; isopentenyl diphosphate from 1-deoxy-D-xylulose 5-phosphate: step 2/6.</text>
</comment>
<dbReference type="SUPFAM" id="SSF53448">
    <property type="entry name" value="Nucleotide-diphospho-sugar transferases"/>
    <property type="match status" value="1"/>
</dbReference>
<feature type="binding site" evidence="14">
    <location>
        <begin position="381"/>
        <end position="384"/>
    </location>
    <ligand>
        <name>4-CDP-2-C-methyl-D-erythritol 2-phosphate</name>
        <dbReference type="ChEBI" id="CHEBI:57919"/>
    </ligand>
</feature>